<accession>A0ABY6HKS3</accession>
<dbReference type="Gene3D" id="3.40.30.10">
    <property type="entry name" value="Glutaredoxin"/>
    <property type="match status" value="1"/>
</dbReference>
<name>A0ABY6HKS3_9ARCH</name>
<sequence>MLTEDEFAKSAGLKVGDMAPDFSLVNTDGEIKVLSQLYKSSPLIVNFFRGSY</sequence>
<gene>
    <name evidence="1" type="ORF">NEF87_000301</name>
</gene>
<proteinExistence type="predicted"/>
<dbReference type="EMBL" id="CP104013">
    <property type="protein sequence ID" value="UYP44016.1"/>
    <property type="molecule type" value="Genomic_DNA"/>
</dbReference>
<keyword evidence="2" id="KW-1185">Reference proteome</keyword>
<evidence type="ECO:0008006" key="3">
    <source>
        <dbReference type="Google" id="ProtNLM"/>
    </source>
</evidence>
<dbReference type="InterPro" id="IPR036249">
    <property type="entry name" value="Thioredoxin-like_sf"/>
</dbReference>
<organism evidence="1 2">
    <name type="scientific">Candidatus Lokiarchaeum ossiferum</name>
    <dbReference type="NCBI Taxonomy" id="2951803"/>
    <lineage>
        <taxon>Archaea</taxon>
        <taxon>Promethearchaeati</taxon>
        <taxon>Promethearchaeota</taxon>
        <taxon>Promethearchaeia</taxon>
        <taxon>Promethearchaeales</taxon>
        <taxon>Promethearchaeaceae</taxon>
        <taxon>Candidatus Lokiarchaeum</taxon>
    </lineage>
</organism>
<evidence type="ECO:0000313" key="2">
    <source>
        <dbReference type="Proteomes" id="UP001208689"/>
    </source>
</evidence>
<dbReference type="Proteomes" id="UP001208689">
    <property type="component" value="Chromosome"/>
</dbReference>
<evidence type="ECO:0000313" key="1">
    <source>
        <dbReference type="EMBL" id="UYP44016.1"/>
    </source>
</evidence>
<reference evidence="1" key="1">
    <citation type="submission" date="2022-09" db="EMBL/GenBank/DDBJ databases">
        <title>Actin cytoskeleton and complex cell architecture in an #Asgard archaeon.</title>
        <authorList>
            <person name="Ponce Toledo R.I."/>
            <person name="Schleper C."/>
            <person name="Rodrigues Oliveira T."/>
            <person name="Wollweber F."/>
            <person name="Xu J."/>
            <person name="Rittmann S."/>
            <person name="Klingl A."/>
            <person name="Pilhofer M."/>
        </authorList>
    </citation>
    <scope>NUCLEOTIDE SEQUENCE</scope>
    <source>
        <strain evidence="1">B-35</strain>
    </source>
</reference>
<dbReference type="SUPFAM" id="SSF52833">
    <property type="entry name" value="Thioredoxin-like"/>
    <property type="match status" value="1"/>
</dbReference>
<protein>
    <recommendedName>
        <fullName evidence="3">Alkyl hydroperoxide reductase subunit C/ Thiol specific antioxidant domain-containing protein</fullName>
    </recommendedName>
</protein>